<dbReference type="PROSITE" id="PS50977">
    <property type="entry name" value="HTH_TETR_2"/>
    <property type="match status" value="1"/>
</dbReference>
<proteinExistence type="predicted"/>
<gene>
    <name evidence="6" type="ORF">SAMN06295912_11662</name>
</gene>
<dbReference type="AlphaFoldDB" id="A0A239HEA8"/>
<dbReference type="Pfam" id="PF00440">
    <property type="entry name" value="TetR_N"/>
    <property type="match status" value="1"/>
</dbReference>
<dbReference type="InterPro" id="IPR009057">
    <property type="entry name" value="Homeodomain-like_sf"/>
</dbReference>
<dbReference type="Proteomes" id="UP000198281">
    <property type="component" value="Unassembled WGS sequence"/>
</dbReference>
<evidence type="ECO:0000256" key="4">
    <source>
        <dbReference type="PROSITE-ProRule" id="PRU00335"/>
    </source>
</evidence>
<feature type="domain" description="HTH tetR-type" evidence="5">
    <location>
        <begin position="12"/>
        <end position="72"/>
    </location>
</feature>
<keyword evidence="3" id="KW-0804">Transcription</keyword>
<dbReference type="SUPFAM" id="SSF48498">
    <property type="entry name" value="Tetracyclin repressor-like, C-terminal domain"/>
    <property type="match status" value="1"/>
</dbReference>
<keyword evidence="2 4" id="KW-0238">DNA-binding</keyword>
<dbReference type="Gene3D" id="1.10.10.60">
    <property type="entry name" value="Homeodomain-like"/>
    <property type="match status" value="1"/>
</dbReference>
<evidence type="ECO:0000256" key="3">
    <source>
        <dbReference type="ARBA" id="ARBA00023163"/>
    </source>
</evidence>
<dbReference type="EMBL" id="FZOS01000016">
    <property type="protein sequence ID" value="SNS79475.1"/>
    <property type="molecule type" value="Genomic_DNA"/>
</dbReference>
<dbReference type="Gene3D" id="1.10.357.10">
    <property type="entry name" value="Tetracycline Repressor, domain 2"/>
    <property type="match status" value="1"/>
</dbReference>
<keyword evidence="1" id="KW-0805">Transcription regulation</keyword>
<dbReference type="InterPro" id="IPR001647">
    <property type="entry name" value="HTH_TetR"/>
</dbReference>
<dbReference type="GO" id="GO:0003700">
    <property type="term" value="F:DNA-binding transcription factor activity"/>
    <property type="evidence" value="ECO:0007669"/>
    <property type="project" value="TreeGrafter"/>
</dbReference>
<evidence type="ECO:0000259" key="5">
    <source>
        <dbReference type="PROSITE" id="PS50977"/>
    </source>
</evidence>
<name>A0A239HEA8_9SPHN</name>
<feature type="DNA-binding region" description="H-T-H motif" evidence="4">
    <location>
        <begin position="35"/>
        <end position="54"/>
    </location>
</feature>
<evidence type="ECO:0000256" key="2">
    <source>
        <dbReference type="ARBA" id="ARBA00023125"/>
    </source>
</evidence>
<dbReference type="InterPro" id="IPR050109">
    <property type="entry name" value="HTH-type_TetR-like_transc_reg"/>
</dbReference>
<sequence>MARATTATVATLTADERLLDTAIDQFGRHGFDGASTRAIAAAAGTAMSSITYHYGGKDGLYRAAARHIAHGIRRRMTAPMAAAFALGGDGSARGASEALLAILDGFAEVLTSGESEAWARFIVREQMAPTAAFEILYAEVMAGMAAYITTLLLRIGEGRIGEAEAQVKALAIFGQILVFRVARATVLHVTGWADVTPVEADEIKAVVRANTRAILESLRGDRP</sequence>
<dbReference type="InterPro" id="IPR015292">
    <property type="entry name" value="Tscrpt_reg_YbiH_C"/>
</dbReference>
<dbReference type="PANTHER" id="PTHR30055">
    <property type="entry name" value="HTH-TYPE TRANSCRIPTIONAL REGULATOR RUTR"/>
    <property type="match status" value="1"/>
</dbReference>
<keyword evidence="7" id="KW-1185">Reference proteome</keyword>
<dbReference type="OrthoDB" id="2356263at2"/>
<protein>
    <submittedName>
        <fullName evidence="6">Transcriptional regulator, TetR family</fullName>
    </submittedName>
</protein>
<evidence type="ECO:0000256" key="1">
    <source>
        <dbReference type="ARBA" id="ARBA00023015"/>
    </source>
</evidence>
<dbReference type="PANTHER" id="PTHR30055:SF234">
    <property type="entry name" value="HTH-TYPE TRANSCRIPTIONAL REGULATOR BETI"/>
    <property type="match status" value="1"/>
</dbReference>
<dbReference type="Pfam" id="PF09209">
    <property type="entry name" value="CecR_C"/>
    <property type="match status" value="1"/>
</dbReference>
<dbReference type="InterPro" id="IPR036271">
    <property type="entry name" value="Tet_transcr_reg_TetR-rel_C_sf"/>
</dbReference>
<organism evidence="6 7">
    <name type="scientific">Edaphosphingomonas laterariae</name>
    <dbReference type="NCBI Taxonomy" id="861865"/>
    <lineage>
        <taxon>Bacteria</taxon>
        <taxon>Pseudomonadati</taxon>
        <taxon>Pseudomonadota</taxon>
        <taxon>Alphaproteobacteria</taxon>
        <taxon>Sphingomonadales</taxon>
        <taxon>Rhizorhabdaceae</taxon>
        <taxon>Edaphosphingomonas</taxon>
    </lineage>
</organism>
<dbReference type="RefSeq" id="WP_089220265.1">
    <property type="nucleotide sequence ID" value="NZ_FZOS01000016.1"/>
</dbReference>
<evidence type="ECO:0000313" key="7">
    <source>
        <dbReference type="Proteomes" id="UP000198281"/>
    </source>
</evidence>
<reference evidence="7" key="1">
    <citation type="submission" date="2017-06" db="EMBL/GenBank/DDBJ databases">
        <authorList>
            <person name="Varghese N."/>
            <person name="Submissions S."/>
        </authorList>
    </citation>
    <scope>NUCLEOTIDE SEQUENCE [LARGE SCALE GENOMIC DNA]</scope>
    <source>
        <strain evidence="7">LNB2</strain>
    </source>
</reference>
<dbReference type="GO" id="GO:0000976">
    <property type="term" value="F:transcription cis-regulatory region binding"/>
    <property type="evidence" value="ECO:0007669"/>
    <property type="project" value="TreeGrafter"/>
</dbReference>
<accession>A0A239HEA8</accession>
<dbReference type="PRINTS" id="PR00455">
    <property type="entry name" value="HTHTETR"/>
</dbReference>
<dbReference type="SUPFAM" id="SSF46689">
    <property type="entry name" value="Homeodomain-like"/>
    <property type="match status" value="1"/>
</dbReference>
<evidence type="ECO:0000313" key="6">
    <source>
        <dbReference type="EMBL" id="SNS79475.1"/>
    </source>
</evidence>